<feature type="region of interest" description="Disordered" evidence="1">
    <location>
        <begin position="1"/>
        <end position="20"/>
    </location>
</feature>
<evidence type="ECO:0000313" key="2">
    <source>
        <dbReference type="EMBL" id="VVD89817.1"/>
    </source>
</evidence>
<evidence type="ECO:0000313" key="3">
    <source>
        <dbReference type="Proteomes" id="UP000368474"/>
    </source>
</evidence>
<dbReference type="AlphaFoldDB" id="A0A5E4TPR9"/>
<reference evidence="2 3" key="1">
    <citation type="submission" date="2019-08" db="EMBL/GenBank/DDBJ databases">
        <authorList>
            <person name="Peeters C."/>
        </authorList>
    </citation>
    <scope>NUCLEOTIDE SEQUENCE [LARGE SCALE GENOMIC DNA]</scope>
    <source>
        <strain evidence="2 3">LMG 31116</strain>
    </source>
</reference>
<dbReference type="EMBL" id="CABPSD010000003">
    <property type="protein sequence ID" value="VVD89817.1"/>
    <property type="molecule type" value="Genomic_DNA"/>
</dbReference>
<evidence type="ECO:0000256" key="1">
    <source>
        <dbReference type="SAM" id="MobiDB-lite"/>
    </source>
</evidence>
<organism evidence="2 3">
    <name type="scientific">Pandoraea morbifera</name>
    <dbReference type="NCBI Taxonomy" id="2508300"/>
    <lineage>
        <taxon>Bacteria</taxon>
        <taxon>Pseudomonadati</taxon>
        <taxon>Pseudomonadota</taxon>
        <taxon>Betaproteobacteria</taxon>
        <taxon>Burkholderiales</taxon>
        <taxon>Burkholderiaceae</taxon>
        <taxon>Pandoraea</taxon>
    </lineage>
</organism>
<protein>
    <submittedName>
        <fullName evidence="2">Uncharacterized protein</fullName>
    </submittedName>
</protein>
<accession>A0A5E4TPR9</accession>
<sequence length="278" mass="30006">MNIGSPTAQPPLPTRVATNAPGACANTRTAETDQEVKDAIRQTLRGRIPVVIVGAHPIPYYQGDFHNAVKADLRTLMEADYGRSSPVDRMTVVANATRDGGGAISVARELNVKTLGVGFAGHDIDACDDALLIASGSPGNGHIMMPNSTVPVLLKLFSYLNDSEDNTRGGIMLAYGSRCDEALLLRVSGGWPYFNMSLGGLNENAVNAMNRAFVQRSCFASLTGYEHPNTGGVWRCVGDADERDPLPEQTTTLWETFWSQKWINIPGLDFHLDRGADV</sequence>
<keyword evidence="3" id="KW-1185">Reference proteome</keyword>
<dbReference type="Proteomes" id="UP000368474">
    <property type="component" value="Unassembled WGS sequence"/>
</dbReference>
<name>A0A5E4TPR9_9BURK</name>
<proteinExistence type="predicted"/>
<gene>
    <name evidence="2" type="ORF">PMO31116_01537</name>
</gene>